<dbReference type="Gene3D" id="3.40.1350.10">
    <property type="match status" value="1"/>
</dbReference>
<dbReference type="RefSeq" id="WP_096829235.1">
    <property type="nucleotide sequence ID" value="NZ_NXIB02000137.1"/>
</dbReference>
<keyword evidence="2" id="KW-1185">Reference proteome</keyword>
<dbReference type="Pfam" id="PF08814">
    <property type="entry name" value="XisH"/>
    <property type="match status" value="1"/>
</dbReference>
<reference evidence="1" key="1">
    <citation type="submission" date="2017-10" db="EMBL/GenBank/DDBJ databases">
        <title>Draft genome sequence of the planktic cyanobacteria Tychonema bourrellyi isolated from alpine lentic freshwater.</title>
        <authorList>
            <person name="Tett A."/>
            <person name="Armanini F."/>
            <person name="Asnicar F."/>
            <person name="Boscaini A."/>
            <person name="Pasolli E."/>
            <person name="Zolfo M."/>
            <person name="Donati C."/>
            <person name="Salmaso N."/>
            <person name="Segata N."/>
        </authorList>
    </citation>
    <scope>NUCLEOTIDE SEQUENCE</scope>
    <source>
        <strain evidence="1">FEM_GT703</strain>
    </source>
</reference>
<accession>A0A2G4EWP7</accession>
<gene>
    <name evidence="1" type="ORF">CP500_018760</name>
</gene>
<dbReference type="EMBL" id="NXIB02000137">
    <property type="protein sequence ID" value="PHX53949.1"/>
    <property type="molecule type" value="Genomic_DNA"/>
</dbReference>
<evidence type="ECO:0000313" key="2">
    <source>
        <dbReference type="Proteomes" id="UP000226442"/>
    </source>
</evidence>
<dbReference type="SUPFAM" id="SSF52980">
    <property type="entry name" value="Restriction endonuclease-like"/>
    <property type="match status" value="1"/>
</dbReference>
<comment type="caution">
    <text evidence="1">The sequence shown here is derived from an EMBL/GenBank/DDBJ whole genome shotgun (WGS) entry which is preliminary data.</text>
</comment>
<dbReference type="Proteomes" id="UP000226442">
    <property type="component" value="Unassembled WGS sequence"/>
</dbReference>
<dbReference type="GO" id="GO:0003676">
    <property type="term" value="F:nucleic acid binding"/>
    <property type="evidence" value="ECO:0007669"/>
    <property type="project" value="InterPro"/>
</dbReference>
<sequence>MSAKDTFHESVKRALQKEQWVITADPLRFKFGSVKFQVDLGSERLVAAERSGEQIAIEIKSFLNPSVITDFYAALGQFLSYRLGLASVDPNRKLYLAVPFEVYRTFFQSEFAQTAVQEYQVLLIVYNPKDEVIVQWIN</sequence>
<dbReference type="InterPro" id="IPR011856">
    <property type="entry name" value="tRNA_endonuc-like_dom_sf"/>
</dbReference>
<organism evidence="1 2">
    <name type="scientific">Tychonema bourrellyi FEM_GT703</name>
    <dbReference type="NCBI Taxonomy" id="2040638"/>
    <lineage>
        <taxon>Bacteria</taxon>
        <taxon>Bacillati</taxon>
        <taxon>Cyanobacteriota</taxon>
        <taxon>Cyanophyceae</taxon>
        <taxon>Oscillatoriophycideae</taxon>
        <taxon>Oscillatoriales</taxon>
        <taxon>Microcoleaceae</taxon>
        <taxon>Tychonema</taxon>
    </lineage>
</organism>
<dbReference type="InterPro" id="IPR011335">
    <property type="entry name" value="Restrct_endonuc-II-like"/>
</dbReference>
<protein>
    <submittedName>
        <fullName evidence="1">Fatty-acid oxidation protein subunit alpha</fullName>
    </submittedName>
</protein>
<dbReference type="OrthoDB" id="456752at2"/>
<name>A0A2G4EWP7_9CYAN</name>
<dbReference type="InterPro" id="IPR014919">
    <property type="entry name" value="XisH"/>
</dbReference>
<proteinExistence type="predicted"/>
<dbReference type="CDD" id="cd22366">
    <property type="entry name" value="XisH-like"/>
    <property type="match status" value="1"/>
</dbReference>
<evidence type="ECO:0000313" key="1">
    <source>
        <dbReference type="EMBL" id="PHX53949.1"/>
    </source>
</evidence>
<dbReference type="AlphaFoldDB" id="A0A2G4EWP7"/>